<dbReference type="SMART" id="SM00347">
    <property type="entry name" value="HTH_MARR"/>
    <property type="match status" value="1"/>
</dbReference>
<dbReference type="RefSeq" id="WP_052676283.1">
    <property type="nucleotide sequence ID" value="NZ_JYJB01000008.1"/>
</dbReference>
<dbReference type="PANTHER" id="PTHR33164:SF43">
    <property type="entry name" value="HTH-TYPE TRANSCRIPTIONAL REPRESSOR YETL"/>
    <property type="match status" value="1"/>
</dbReference>
<dbReference type="AlphaFoldDB" id="A0A0M2HN24"/>
<dbReference type="OrthoDB" id="162531at2"/>
<dbReference type="EMBL" id="JYJB01000008">
    <property type="protein sequence ID" value="KJL48101.1"/>
    <property type="molecule type" value="Genomic_DNA"/>
</dbReference>
<dbReference type="Gene3D" id="1.10.10.10">
    <property type="entry name" value="Winged helix-like DNA-binding domain superfamily/Winged helix DNA-binding domain"/>
    <property type="match status" value="1"/>
</dbReference>
<dbReference type="GO" id="GO:0003700">
    <property type="term" value="F:DNA-binding transcription factor activity"/>
    <property type="evidence" value="ECO:0007669"/>
    <property type="project" value="InterPro"/>
</dbReference>
<evidence type="ECO:0000313" key="2">
    <source>
        <dbReference type="EMBL" id="KJL48101.1"/>
    </source>
</evidence>
<dbReference type="STRING" id="273678.RS84_01730"/>
<dbReference type="SUPFAM" id="SSF46785">
    <property type="entry name" value="Winged helix' DNA-binding domain"/>
    <property type="match status" value="1"/>
</dbReference>
<gene>
    <name evidence="2" type="ORF">RS84_01730</name>
</gene>
<dbReference type="GO" id="GO:0006950">
    <property type="term" value="P:response to stress"/>
    <property type="evidence" value="ECO:0007669"/>
    <property type="project" value="TreeGrafter"/>
</dbReference>
<comment type="caution">
    <text evidence="2">The sequence shown here is derived from an EMBL/GenBank/DDBJ whole genome shotgun (WGS) entry which is preliminary data.</text>
</comment>
<feature type="domain" description="HTH marR-type" evidence="1">
    <location>
        <begin position="31"/>
        <end position="177"/>
    </location>
</feature>
<keyword evidence="3" id="KW-1185">Reference proteome</keyword>
<dbReference type="Proteomes" id="UP000033900">
    <property type="component" value="Unassembled WGS sequence"/>
</dbReference>
<dbReference type="PANTHER" id="PTHR33164">
    <property type="entry name" value="TRANSCRIPTIONAL REGULATOR, MARR FAMILY"/>
    <property type="match status" value="1"/>
</dbReference>
<sequence length="190" mass="21104">MRTPARDGAPEGMSLVDPRVMDPDHELVVREHLSAQEIEETVAVLEAMSSWRERERSMSEQARRYMRLGETDMRALRFLIAAQRQGVVATPGSMAAHLGISPAAATKLVDRLEAGGHVRRIADTDDRRRTSIEVTESTRASARASVGRSHARRFDAVAGLSPDDRRAVIRFFDALLESSEWTVPDEGDHS</sequence>
<dbReference type="Pfam" id="PF12802">
    <property type="entry name" value="MarR_2"/>
    <property type="match status" value="1"/>
</dbReference>
<reference evidence="2 3" key="1">
    <citation type="submission" date="2015-02" db="EMBL/GenBank/DDBJ databases">
        <title>Draft genome sequences of ten Microbacterium spp. with emphasis on heavy metal contaminated environments.</title>
        <authorList>
            <person name="Corretto E."/>
        </authorList>
    </citation>
    <scope>NUCLEOTIDE SEQUENCE [LARGE SCALE GENOMIC DNA]</scope>
    <source>
        <strain evidence="2 3">SA35</strain>
    </source>
</reference>
<dbReference type="InterPro" id="IPR000835">
    <property type="entry name" value="HTH_MarR-typ"/>
</dbReference>
<dbReference type="PROSITE" id="PS50995">
    <property type="entry name" value="HTH_MARR_2"/>
    <property type="match status" value="1"/>
</dbReference>
<proteinExistence type="predicted"/>
<dbReference type="InterPro" id="IPR036388">
    <property type="entry name" value="WH-like_DNA-bd_sf"/>
</dbReference>
<evidence type="ECO:0000259" key="1">
    <source>
        <dbReference type="PROSITE" id="PS50995"/>
    </source>
</evidence>
<dbReference type="InterPro" id="IPR036390">
    <property type="entry name" value="WH_DNA-bd_sf"/>
</dbReference>
<dbReference type="PATRIC" id="fig|273678.4.peg.1733"/>
<evidence type="ECO:0000313" key="3">
    <source>
        <dbReference type="Proteomes" id="UP000033900"/>
    </source>
</evidence>
<dbReference type="InterPro" id="IPR039422">
    <property type="entry name" value="MarR/SlyA-like"/>
</dbReference>
<name>A0A0M2HN24_9MICO</name>
<organism evidence="2 3">
    <name type="scientific">Microbacterium hydrocarbonoxydans</name>
    <dbReference type="NCBI Taxonomy" id="273678"/>
    <lineage>
        <taxon>Bacteria</taxon>
        <taxon>Bacillati</taxon>
        <taxon>Actinomycetota</taxon>
        <taxon>Actinomycetes</taxon>
        <taxon>Micrococcales</taxon>
        <taxon>Microbacteriaceae</taxon>
        <taxon>Microbacterium</taxon>
    </lineage>
</organism>
<protein>
    <submittedName>
        <fullName evidence="2">MarR family protein</fullName>
    </submittedName>
</protein>
<accession>A0A0M2HN24</accession>